<gene>
    <name evidence="2" type="ORF">PAXRUDRAFT_834329</name>
</gene>
<evidence type="ECO:0000256" key="1">
    <source>
        <dbReference type="SAM" id="MobiDB-lite"/>
    </source>
</evidence>
<name>A0A0D0DL34_9AGAM</name>
<reference evidence="2 3" key="1">
    <citation type="submission" date="2014-04" db="EMBL/GenBank/DDBJ databases">
        <authorList>
            <consortium name="DOE Joint Genome Institute"/>
            <person name="Kuo A."/>
            <person name="Kohler A."/>
            <person name="Jargeat P."/>
            <person name="Nagy L.G."/>
            <person name="Floudas D."/>
            <person name="Copeland A."/>
            <person name="Barry K.W."/>
            <person name="Cichocki N."/>
            <person name="Veneault-Fourrey C."/>
            <person name="LaButti K."/>
            <person name="Lindquist E.A."/>
            <person name="Lipzen A."/>
            <person name="Lundell T."/>
            <person name="Morin E."/>
            <person name="Murat C."/>
            <person name="Sun H."/>
            <person name="Tunlid A."/>
            <person name="Henrissat B."/>
            <person name="Grigoriev I.V."/>
            <person name="Hibbett D.S."/>
            <person name="Martin F."/>
            <person name="Nordberg H.P."/>
            <person name="Cantor M.N."/>
            <person name="Hua S.X."/>
        </authorList>
    </citation>
    <scope>NUCLEOTIDE SEQUENCE [LARGE SCALE GENOMIC DNA]</scope>
    <source>
        <strain evidence="2 3">Ve08.2h10</strain>
    </source>
</reference>
<dbReference type="HOGENOM" id="CLU_2638760_0_0_1"/>
<sequence>MMRVSKHRMPSPAFRMNPDSSSCRNAVISRGRRGGSPISGVFPGSQISMSLPSRRLYKEPRRLTTRTPSKVEADTIR</sequence>
<organism evidence="2 3">
    <name type="scientific">Paxillus rubicundulus Ve08.2h10</name>
    <dbReference type="NCBI Taxonomy" id="930991"/>
    <lineage>
        <taxon>Eukaryota</taxon>
        <taxon>Fungi</taxon>
        <taxon>Dikarya</taxon>
        <taxon>Basidiomycota</taxon>
        <taxon>Agaricomycotina</taxon>
        <taxon>Agaricomycetes</taxon>
        <taxon>Agaricomycetidae</taxon>
        <taxon>Boletales</taxon>
        <taxon>Paxilineae</taxon>
        <taxon>Paxillaceae</taxon>
        <taxon>Paxillus</taxon>
    </lineage>
</organism>
<feature type="region of interest" description="Disordered" evidence="1">
    <location>
        <begin position="52"/>
        <end position="77"/>
    </location>
</feature>
<keyword evidence="3" id="KW-1185">Reference proteome</keyword>
<evidence type="ECO:0000313" key="2">
    <source>
        <dbReference type="EMBL" id="KIK78980.1"/>
    </source>
</evidence>
<dbReference type="Proteomes" id="UP000054538">
    <property type="component" value="Unassembled WGS sequence"/>
</dbReference>
<dbReference type="EMBL" id="KN826413">
    <property type="protein sequence ID" value="KIK78980.1"/>
    <property type="molecule type" value="Genomic_DNA"/>
</dbReference>
<reference evidence="3" key="2">
    <citation type="submission" date="2015-01" db="EMBL/GenBank/DDBJ databases">
        <title>Evolutionary Origins and Diversification of the Mycorrhizal Mutualists.</title>
        <authorList>
            <consortium name="DOE Joint Genome Institute"/>
            <consortium name="Mycorrhizal Genomics Consortium"/>
            <person name="Kohler A."/>
            <person name="Kuo A."/>
            <person name="Nagy L.G."/>
            <person name="Floudas D."/>
            <person name="Copeland A."/>
            <person name="Barry K.W."/>
            <person name="Cichocki N."/>
            <person name="Veneault-Fourrey C."/>
            <person name="LaButti K."/>
            <person name="Lindquist E.A."/>
            <person name="Lipzen A."/>
            <person name="Lundell T."/>
            <person name="Morin E."/>
            <person name="Murat C."/>
            <person name="Riley R."/>
            <person name="Ohm R."/>
            <person name="Sun H."/>
            <person name="Tunlid A."/>
            <person name="Henrissat B."/>
            <person name="Grigoriev I.V."/>
            <person name="Hibbett D.S."/>
            <person name="Martin F."/>
        </authorList>
    </citation>
    <scope>NUCLEOTIDE SEQUENCE [LARGE SCALE GENOMIC DNA]</scope>
    <source>
        <strain evidence="3">Ve08.2h10</strain>
    </source>
</reference>
<protein>
    <submittedName>
        <fullName evidence="2">Uncharacterized protein</fullName>
    </submittedName>
</protein>
<feature type="region of interest" description="Disordered" evidence="1">
    <location>
        <begin position="1"/>
        <end position="23"/>
    </location>
</feature>
<accession>A0A0D0DL34</accession>
<evidence type="ECO:0000313" key="3">
    <source>
        <dbReference type="Proteomes" id="UP000054538"/>
    </source>
</evidence>
<proteinExistence type="predicted"/>
<dbReference type="AlphaFoldDB" id="A0A0D0DL34"/>
<dbReference type="InParanoid" id="A0A0D0DL34"/>